<feature type="transmembrane region" description="Helical" evidence="3">
    <location>
        <begin position="7"/>
        <end position="23"/>
    </location>
</feature>
<keyword evidence="3" id="KW-0812">Transmembrane</keyword>
<organism evidence="5 6">
    <name type="scientific">Sulfurovum xiamenensis</name>
    <dbReference type="NCBI Taxonomy" id="3019066"/>
    <lineage>
        <taxon>Bacteria</taxon>
        <taxon>Pseudomonadati</taxon>
        <taxon>Campylobacterota</taxon>
        <taxon>Epsilonproteobacteria</taxon>
        <taxon>Campylobacterales</taxon>
        <taxon>Sulfurovaceae</taxon>
        <taxon>Sulfurovum</taxon>
    </lineage>
</organism>
<evidence type="ECO:0000313" key="6">
    <source>
        <dbReference type="Proteomes" id="UP001169066"/>
    </source>
</evidence>
<dbReference type="EMBL" id="JAQIBC010000004">
    <property type="protein sequence ID" value="MDM5264076.1"/>
    <property type="molecule type" value="Genomic_DNA"/>
</dbReference>
<dbReference type="InterPro" id="IPR002035">
    <property type="entry name" value="VWF_A"/>
</dbReference>
<evidence type="ECO:0000256" key="1">
    <source>
        <dbReference type="PROSITE-ProRule" id="PRU00339"/>
    </source>
</evidence>
<dbReference type="SMART" id="SM00028">
    <property type="entry name" value="TPR"/>
    <property type="match status" value="2"/>
</dbReference>
<reference evidence="5" key="1">
    <citation type="submission" date="2023-01" db="EMBL/GenBank/DDBJ databases">
        <title>Sulfurovum sp. XTW-4 genome assembly.</title>
        <authorList>
            <person name="Wang J."/>
        </authorList>
    </citation>
    <scope>NUCLEOTIDE SEQUENCE</scope>
    <source>
        <strain evidence="5">XTW-4</strain>
    </source>
</reference>
<comment type="caution">
    <text evidence="5">The sequence shown here is derived from an EMBL/GenBank/DDBJ whole genome shotgun (WGS) entry which is preliminary data.</text>
</comment>
<dbReference type="PANTHER" id="PTHR22550">
    <property type="entry name" value="SPORE GERMINATION PROTEIN"/>
    <property type="match status" value="1"/>
</dbReference>
<feature type="domain" description="VWFA" evidence="4">
    <location>
        <begin position="60"/>
        <end position="228"/>
    </location>
</feature>
<evidence type="ECO:0000259" key="4">
    <source>
        <dbReference type="PROSITE" id="PS50234"/>
    </source>
</evidence>
<dbReference type="Gene3D" id="1.25.40.10">
    <property type="entry name" value="Tetratricopeptide repeat domain"/>
    <property type="match status" value="1"/>
</dbReference>
<dbReference type="Proteomes" id="UP001169066">
    <property type="component" value="Unassembled WGS sequence"/>
</dbReference>
<dbReference type="InterPro" id="IPR019734">
    <property type="entry name" value="TPR_rpt"/>
</dbReference>
<dbReference type="PROSITE" id="PS50234">
    <property type="entry name" value="VWFA"/>
    <property type="match status" value="1"/>
</dbReference>
<name>A0ABT7QSL8_9BACT</name>
<dbReference type="Pfam" id="PF13519">
    <property type="entry name" value="VWA_2"/>
    <property type="match status" value="1"/>
</dbReference>
<evidence type="ECO:0000256" key="2">
    <source>
        <dbReference type="SAM" id="MobiDB-lite"/>
    </source>
</evidence>
<dbReference type="SUPFAM" id="SSF48452">
    <property type="entry name" value="TPR-like"/>
    <property type="match status" value="1"/>
</dbReference>
<keyword evidence="3" id="KW-0472">Membrane</keyword>
<feature type="repeat" description="TPR" evidence="1">
    <location>
        <begin position="376"/>
        <end position="409"/>
    </location>
</feature>
<accession>A0ABT7QSL8</accession>
<keyword evidence="1" id="KW-0802">TPR repeat</keyword>
<dbReference type="PANTHER" id="PTHR22550:SF14">
    <property type="entry name" value="VWFA DOMAIN-CONTAINING PROTEIN"/>
    <property type="match status" value="1"/>
</dbReference>
<proteinExistence type="predicted"/>
<dbReference type="RefSeq" id="WP_289402017.1">
    <property type="nucleotide sequence ID" value="NZ_JAQIBC010000004.1"/>
</dbReference>
<feature type="region of interest" description="Disordered" evidence="2">
    <location>
        <begin position="430"/>
        <end position="495"/>
    </location>
</feature>
<evidence type="ECO:0000313" key="5">
    <source>
        <dbReference type="EMBL" id="MDM5264076.1"/>
    </source>
</evidence>
<evidence type="ECO:0000256" key="3">
    <source>
        <dbReference type="SAM" id="Phobius"/>
    </source>
</evidence>
<protein>
    <submittedName>
        <fullName evidence="5">VWA domain-containing protein</fullName>
    </submittedName>
</protein>
<dbReference type="PROSITE" id="PS50005">
    <property type="entry name" value="TPR"/>
    <property type="match status" value="1"/>
</dbReference>
<dbReference type="SMART" id="SM00327">
    <property type="entry name" value="VWA"/>
    <property type="match status" value="1"/>
</dbReference>
<sequence length="511" mass="57120">MTLLYPSFLWFLIPLTILLWSGSRKLVQMVHLIILMLIVLSLARPVQEEALQEASIEAKDIIIALDVSYSMKATDIIPTRYDFAKETIASLLEENPSDNIMLIAFTTNPLLLSPPTTDHALINIALKNLNPEFILTKGTSLEKLFKKLAAMKMGHKNLILITDGGEEEDLETLTTILQTSDISLTILALGTTQGTTIQNKDGSLLKDKDDNLVISRVNPLLESLSSSVSGTYLTASNTPKATAEKINDALTESENEAQRIEKMQRHYLELYQLPLGLALLLFLMVHTRAVKYLLILFTLLGVQAEASMLDNYHLNRAYKNYKASDLNETKKQIQQIKLRSLQSQMLLANVYYKQGAFKKAIQTYKSIRSTSPKIKQQLYYNIGNAYAMQEAYDKAKVYYTKVLQLGEDPDAAHNLRLVALLSDQKSADLGIAHPKSQDSSSSKSELQEDDDKESNSEDEPSSGSGGGGESQTKKEQEKNKLLDAGKQEQHPLGSKVYELINKGYIRETQPW</sequence>
<dbReference type="SUPFAM" id="SSF53300">
    <property type="entry name" value="vWA-like"/>
    <property type="match status" value="1"/>
</dbReference>
<dbReference type="Gene3D" id="3.40.50.410">
    <property type="entry name" value="von Willebrand factor, type A domain"/>
    <property type="match status" value="1"/>
</dbReference>
<dbReference type="InterPro" id="IPR050768">
    <property type="entry name" value="UPF0353/GerABKA_families"/>
</dbReference>
<feature type="compositionally biased region" description="Basic and acidic residues" evidence="2">
    <location>
        <begin position="471"/>
        <end position="489"/>
    </location>
</feature>
<gene>
    <name evidence="5" type="ORF">PF327_07695</name>
</gene>
<feature type="transmembrane region" description="Helical" evidence="3">
    <location>
        <begin position="268"/>
        <end position="286"/>
    </location>
</feature>
<keyword evidence="6" id="KW-1185">Reference proteome</keyword>
<dbReference type="InterPro" id="IPR011990">
    <property type="entry name" value="TPR-like_helical_dom_sf"/>
</dbReference>
<feature type="compositionally biased region" description="Acidic residues" evidence="2">
    <location>
        <begin position="447"/>
        <end position="460"/>
    </location>
</feature>
<dbReference type="Pfam" id="PF00515">
    <property type="entry name" value="TPR_1"/>
    <property type="match status" value="1"/>
</dbReference>
<dbReference type="InterPro" id="IPR036465">
    <property type="entry name" value="vWFA_dom_sf"/>
</dbReference>
<keyword evidence="3" id="KW-1133">Transmembrane helix</keyword>